<reference evidence="1 2" key="1">
    <citation type="submission" date="2016-11" db="EMBL/GenBank/DDBJ databases">
        <title>Draft Genome Sequences of Nine Cyanobacterial Strains from Diverse Habitats.</title>
        <authorList>
            <person name="Zhu T."/>
            <person name="Hou S."/>
            <person name="Lu X."/>
            <person name="Hess W.R."/>
        </authorList>
    </citation>
    <scope>NUCLEOTIDE SEQUENCE [LARGE SCALE GENOMIC DNA]</scope>
    <source>
        <strain evidence="1 2">NIES-593</strain>
    </source>
</reference>
<dbReference type="STRING" id="1921803.NIES593_13730"/>
<protein>
    <recommendedName>
        <fullName evidence="3">DUF1818 domain-containing protein</fullName>
    </recommendedName>
</protein>
<dbReference type="Gene3D" id="2.30.31.10">
    <property type="entry name" value="Transcriptional Coactivator Pc4, Chain A"/>
    <property type="match status" value="1"/>
</dbReference>
<dbReference type="GO" id="GO:0003677">
    <property type="term" value="F:DNA binding"/>
    <property type="evidence" value="ECO:0007669"/>
    <property type="project" value="InterPro"/>
</dbReference>
<proteinExistence type="predicted"/>
<dbReference type="OrthoDB" id="464443at2"/>
<evidence type="ECO:0000313" key="2">
    <source>
        <dbReference type="Proteomes" id="UP000186868"/>
    </source>
</evidence>
<dbReference type="Pfam" id="PF08848">
    <property type="entry name" value="DUF1818"/>
    <property type="match status" value="1"/>
</dbReference>
<name>A0A1U7HEI7_9CYAN</name>
<dbReference type="SUPFAM" id="SSF54447">
    <property type="entry name" value="ssDNA-binding transcriptional regulator domain"/>
    <property type="match status" value="1"/>
</dbReference>
<dbReference type="GO" id="GO:0006355">
    <property type="term" value="P:regulation of DNA-templated transcription"/>
    <property type="evidence" value="ECO:0007669"/>
    <property type="project" value="InterPro"/>
</dbReference>
<evidence type="ECO:0008006" key="3">
    <source>
        <dbReference type="Google" id="ProtNLM"/>
    </source>
</evidence>
<dbReference type="Proteomes" id="UP000186868">
    <property type="component" value="Unassembled WGS sequence"/>
</dbReference>
<dbReference type="InterPro" id="IPR009044">
    <property type="entry name" value="ssDNA-bd_transcriptional_reg"/>
</dbReference>
<gene>
    <name evidence="1" type="ORF">NIES593_13730</name>
</gene>
<dbReference type="RefSeq" id="WP_073600129.1">
    <property type="nucleotide sequence ID" value="NZ_MRCB01000016.1"/>
</dbReference>
<accession>A0A1U7HEI7</accession>
<sequence>MSDRLLKMGNGWRIGWNPSAEIYKGLVGGEDWAIELTEDELNDFCCLLEQLTQMMTRIADELMDEEKIACEAESDRLWMEVEGYPHAYSLRLILNQGRCCEGYWSAEAMAELAQAARTLKGF</sequence>
<dbReference type="InterPro" id="IPR014947">
    <property type="entry name" value="DUF1818"/>
</dbReference>
<dbReference type="EMBL" id="MRCB01000016">
    <property type="protein sequence ID" value="OKH21993.1"/>
    <property type="molecule type" value="Genomic_DNA"/>
</dbReference>
<comment type="caution">
    <text evidence="1">The sequence shown here is derived from an EMBL/GenBank/DDBJ whole genome shotgun (WGS) entry which is preliminary data.</text>
</comment>
<dbReference type="AlphaFoldDB" id="A0A1U7HEI7"/>
<evidence type="ECO:0000313" key="1">
    <source>
        <dbReference type="EMBL" id="OKH21993.1"/>
    </source>
</evidence>
<keyword evidence="2" id="KW-1185">Reference proteome</keyword>
<organism evidence="1 2">
    <name type="scientific">Hydrococcus rivularis NIES-593</name>
    <dbReference type="NCBI Taxonomy" id="1921803"/>
    <lineage>
        <taxon>Bacteria</taxon>
        <taxon>Bacillati</taxon>
        <taxon>Cyanobacteriota</taxon>
        <taxon>Cyanophyceae</taxon>
        <taxon>Pleurocapsales</taxon>
        <taxon>Hydrococcaceae</taxon>
        <taxon>Hydrococcus</taxon>
    </lineage>
</organism>